<keyword evidence="10" id="KW-1185">Reference proteome</keyword>
<dbReference type="PROSITE" id="PS50893">
    <property type="entry name" value="ABC_TRANSPORTER_2"/>
    <property type="match status" value="1"/>
</dbReference>
<evidence type="ECO:0000259" key="8">
    <source>
        <dbReference type="PROSITE" id="PS50893"/>
    </source>
</evidence>
<dbReference type="SUPFAM" id="SSF52540">
    <property type="entry name" value="P-loop containing nucleoside triphosphate hydrolases"/>
    <property type="match status" value="1"/>
</dbReference>
<keyword evidence="5" id="KW-0547">Nucleotide-binding</keyword>
<dbReference type="InterPro" id="IPR003439">
    <property type="entry name" value="ABC_transporter-like_ATP-bd"/>
</dbReference>
<dbReference type="InterPro" id="IPR013563">
    <property type="entry name" value="Oligopep_ABC_C"/>
</dbReference>
<dbReference type="GO" id="GO:0055085">
    <property type="term" value="P:transmembrane transport"/>
    <property type="evidence" value="ECO:0007669"/>
    <property type="project" value="UniProtKB-ARBA"/>
</dbReference>
<evidence type="ECO:0000313" key="9">
    <source>
        <dbReference type="EMBL" id="SHM51325.1"/>
    </source>
</evidence>
<comment type="similarity">
    <text evidence="2">Belongs to the ABC transporter superfamily.</text>
</comment>
<proteinExistence type="inferred from homology"/>
<dbReference type="OrthoDB" id="9802264at2"/>
<evidence type="ECO:0000256" key="2">
    <source>
        <dbReference type="ARBA" id="ARBA00005417"/>
    </source>
</evidence>
<dbReference type="GO" id="GO:0005524">
    <property type="term" value="F:ATP binding"/>
    <property type="evidence" value="ECO:0007669"/>
    <property type="project" value="UniProtKB-KW"/>
</dbReference>
<keyword evidence="7" id="KW-0472">Membrane</keyword>
<keyword evidence="4" id="KW-1003">Cell membrane</keyword>
<dbReference type="RefSeq" id="WP_073068250.1">
    <property type="nucleotide sequence ID" value="NZ_FRCK01000011.1"/>
</dbReference>
<dbReference type="Proteomes" id="UP000184444">
    <property type="component" value="Unassembled WGS sequence"/>
</dbReference>
<dbReference type="PANTHER" id="PTHR43297">
    <property type="entry name" value="OLIGOPEPTIDE TRANSPORT ATP-BINDING PROTEIN APPD"/>
    <property type="match status" value="1"/>
</dbReference>
<dbReference type="InterPro" id="IPR050388">
    <property type="entry name" value="ABC_Ni/Peptide_Import"/>
</dbReference>
<evidence type="ECO:0000256" key="7">
    <source>
        <dbReference type="ARBA" id="ARBA00023136"/>
    </source>
</evidence>
<evidence type="ECO:0000256" key="4">
    <source>
        <dbReference type="ARBA" id="ARBA00022475"/>
    </source>
</evidence>
<evidence type="ECO:0000256" key="1">
    <source>
        <dbReference type="ARBA" id="ARBA00004417"/>
    </source>
</evidence>
<dbReference type="Pfam" id="PF00005">
    <property type="entry name" value="ABC_tran"/>
    <property type="match status" value="1"/>
</dbReference>
<feature type="domain" description="ABC transporter" evidence="8">
    <location>
        <begin position="7"/>
        <end position="255"/>
    </location>
</feature>
<reference evidence="10" key="1">
    <citation type="submission" date="2016-11" db="EMBL/GenBank/DDBJ databases">
        <authorList>
            <person name="Varghese N."/>
            <person name="Submissions S."/>
        </authorList>
    </citation>
    <scope>NUCLEOTIDE SEQUENCE [LARGE SCALE GENOMIC DNA]</scope>
    <source>
        <strain evidence="10">DSM 6637</strain>
    </source>
</reference>
<protein>
    <submittedName>
        <fullName evidence="9">Peptide/nickel transport system ATP-binding protein</fullName>
    </submittedName>
</protein>
<evidence type="ECO:0000256" key="3">
    <source>
        <dbReference type="ARBA" id="ARBA00022448"/>
    </source>
</evidence>
<evidence type="ECO:0000256" key="5">
    <source>
        <dbReference type="ARBA" id="ARBA00022741"/>
    </source>
</evidence>
<dbReference type="STRING" id="53463.SAMN05444389_11196"/>
<accession>A0A1M7JEC1</accession>
<dbReference type="GO" id="GO:0005886">
    <property type="term" value="C:plasma membrane"/>
    <property type="evidence" value="ECO:0007669"/>
    <property type="project" value="UniProtKB-SubCell"/>
</dbReference>
<name>A0A1M7JEC1_9RHOB</name>
<dbReference type="CDD" id="cd03257">
    <property type="entry name" value="ABC_NikE_OppD_transporters"/>
    <property type="match status" value="1"/>
</dbReference>
<dbReference type="PANTHER" id="PTHR43297:SF2">
    <property type="entry name" value="DIPEPTIDE TRANSPORT ATP-BINDING PROTEIN DPPD"/>
    <property type="match status" value="1"/>
</dbReference>
<dbReference type="SMART" id="SM00382">
    <property type="entry name" value="AAA"/>
    <property type="match status" value="1"/>
</dbReference>
<dbReference type="Pfam" id="PF08352">
    <property type="entry name" value="oligo_HPY"/>
    <property type="match status" value="1"/>
</dbReference>
<dbReference type="GO" id="GO:0016887">
    <property type="term" value="F:ATP hydrolysis activity"/>
    <property type="evidence" value="ECO:0007669"/>
    <property type="project" value="InterPro"/>
</dbReference>
<gene>
    <name evidence="9" type="ORF">SAMN05444389_11196</name>
</gene>
<organism evidence="9 10">
    <name type="scientific">Paracoccus solventivorans</name>
    <dbReference type="NCBI Taxonomy" id="53463"/>
    <lineage>
        <taxon>Bacteria</taxon>
        <taxon>Pseudomonadati</taxon>
        <taxon>Pseudomonadota</taxon>
        <taxon>Alphaproteobacteria</taxon>
        <taxon>Rhodobacterales</taxon>
        <taxon>Paracoccaceae</taxon>
        <taxon>Paracoccus</taxon>
    </lineage>
</organism>
<evidence type="ECO:0000256" key="6">
    <source>
        <dbReference type="ARBA" id="ARBA00022840"/>
    </source>
</evidence>
<sequence>MTPLLSIRALSVEFDTSHGTVHALDRLSFDIAPGEILGIIGESGSGKSVTAYAVMGILDRAARITGGEILFRGENLLAMAPRARDAWRGRGAAMVFQNPRTALNPIRTVGDQIADVVARHSGLSRRAVRARVQELLRHVRIPDPERRALAYPFQLSGGLCQRVGIAMALACAPRLLIADEPTTGLDVTTQAAIMELIRERARDSGTAVALITHDLALAAETCDRLVIMHAGHVVEAAPTAAILSRPRHPYTAGLLRSVPSLAGSIAQLQAVPGSLPDLRRADLPPCRFAERCPRRLPRCDAPGPLALEEIAPGHLAACRNLP</sequence>
<dbReference type="InterPro" id="IPR003593">
    <property type="entry name" value="AAA+_ATPase"/>
</dbReference>
<dbReference type="InterPro" id="IPR027417">
    <property type="entry name" value="P-loop_NTPase"/>
</dbReference>
<dbReference type="EMBL" id="FRCK01000011">
    <property type="protein sequence ID" value="SHM51325.1"/>
    <property type="molecule type" value="Genomic_DNA"/>
</dbReference>
<comment type="subcellular location">
    <subcellularLocation>
        <location evidence="1">Cell inner membrane</location>
        <topology evidence="1">Peripheral membrane protein</topology>
    </subcellularLocation>
</comment>
<dbReference type="NCBIfam" id="TIGR01727">
    <property type="entry name" value="oligo_HPY"/>
    <property type="match status" value="1"/>
</dbReference>
<dbReference type="GO" id="GO:0015833">
    <property type="term" value="P:peptide transport"/>
    <property type="evidence" value="ECO:0007669"/>
    <property type="project" value="InterPro"/>
</dbReference>
<keyword evidence="6 9" id="KW-0067">ATP-binding</keyword>
<keyword evidence="3" id="KW-0813">Transport</keyword>
<dbReference type="FunFam" id="3.40.50.300:FF:000016">
    <property type="entry name" value="Oligopeptide ABC transporter ATP-binding component"/>
    <property type="match status" value="1"/>
</dbReference>
<evidence type="ECO:0000313" key="10">
    <source>
        <dbReference type="Proteomes" id="UP000184444"/>
    </source>
</evidence>
<dbReference type="AlphaFoldDB" id="A0A1M7JEC1"/>
<dbReference type="Gene3D" id="3.40.50.300">
    <property type="entry name" value="P-loop containing nucleotide triphosphate hydrolases"/>
    <property type="match status" value="1"/>
</dbReference>